<dbReference type="Proteomes" id="UP000321947">
    <property type="component" value="Unassembled WGS sequence"/>
</dbReference>
<gene>
    <name evidence="1" type="ORF">E5676_scaffold369G00200</name>
</gene>
<accession>A0A5D3BG21</accession>
<protein>
    <recommendedName>
        <fullName evidence="3">Flocculation protein FLO11-like</fullName>
    </recommendedName>
</protein>
<comment type="caution">
    <text evidence="1">The sequence shown here is derived from an EMBL/GenBank/DDBJ whole genome shotgun (WGS) entry which is preliminary data.</text>
</comment>
<proteinExistence type="predicted"/>
<sequence>MMDLAGPTPHTVSLNYKTFQGAHVSDLPTTFCPPRRSVGSSRDELSIPDDGLHLSWDLVLRIMQLLSNESRALPMSVVDLQGAISALIGRHMVMDSLLHALCALLASFKTSTNL</sequence>
<evidence type="ECO:0008006" key="3">
    <source>
        <dbReference type="Google" id="ProtNLM"/>
    </source>
</evidence>
<evidence type="ECO:0000313" key="2">
    <source>
        <dbReference type="Proteomes" id="UP000321947"/>
    </source>
</evidence>
<evidence type="ECO:0000313" key="1">
    <source>
        <dbReference type="EMBL" id="TYJ98067.1"/>
    </source>
</evidence>
<name>A0A5D3BG21_CUCMM</name>
<dbReference type="AlphaFoldDB" id="A0A5D3BG21"/>
<reference evidence="1 2" key="1">
    <citation type="submission" date="2019-08" db="EMBL/GenBank/DDBJ databases">
        <title>Draft genome sequences of two oriental melons (Cucumis melo L. var makuwa).</title>
        <authorList>
            <person name="Kwon S.-Y."/>
        </authorList>
    </citation>
    <scope>NUCLEOTIDE SEQUENCE [LARGE SCALE GENOMIC DNA]</scope>
    <source>
        <strain evidence="2">cv. Chang Bougi</strain>
        <tissue evidence="1">Leaf</tissue>
    </source>
</reference>
<organism evidence="1 2">
    <name type="scientific">Cucumis melo var. makuwa</name>
    <name type="common">Oriental melon</name>
    <dbReference type="NCBI Taxonomy" id="1194695"/>
    <lineage>
        <taxon>Eukaryota</taxon>
        <taxon>Viridiplantae</taxon>
        <taxon>Streptophyta</taxon>
        <taxon>Embryophyta</taxon>
        <taxon>Tracheophyta</taxon>
        <taxon>Spermatophyta</taxon>
        <taxon>Magnoliopsida</taxon>
        <taxon>eudicotyledons</taxon>
        <taxon>Gunneridae</taxon>
        <taxon>Pentapetalae</taxon>
        <taxon>rosids</taxon>
        <taxon>fabids</taxon>
        <taxon>Cucurbitales</taxon>
        <taxon>Cucurbitaceae</taxon>
        <taxon>Benincaseae</taxon>
        <taxon>Cucumis</taxon>
    </lineage>
</organism>
<dbReference type="EMBL" id="SSTD01018348">
    <property type="protein sequence ID" value="TYJ98067.1"/>
    <property type="molecule type" value="Genomic_DNA"/>
</dbReference>